<protein>
    <submittedName>
        <fullName evidence="1">Uncharacterized protein</fullName>
    </submittedName>
</protein>
<proteinExistence type="predicted"/>
<organism evidence="1 2">
    <name type="scientific">Mycetomoellerius zeteki</name>
    <dbReference type="NCBI Taxonomy" id="64791"/>
    <lineage>
        <taxon>Eukaryota</taxon>
        <taxon>Metazoa</taxon>
        <taxon>Ecdysozoa</taxon>
        <taxon>Arthropoda</taxon>
        <taxon>Hexapoda</taxon>
        <taxon>Insecta</taxon>
        <taxon>Pterygota</taxon>
        <taxon>Neoptera</taxon>
        <taxon>Endopterygota</taxon>
        <taxon>Hymenoptera</taxon>
        <taxon>Apocrita</taxon>
        <taxon>Aculeata</taxon>
        <taxon>Formicoidea</taxon>
        <taxon>Formicidae</taxon>
        <taxon>Myrmicinae</taxon>
        <taxon>Mycetomoellerius</taxon>
    </lineage>
</organism>
<name>A0A151WQ18_9HYME</name>
<gene>
    <name evidence="1" type="ORF">ALC60_11073</name>
</gene>
<dbReference type="AlphaFoldDB" id="A0A151WQ18"/>
<reference evidence="1 2" key="1">
    <citation type="submission" date="2015-09" db="EMBL/GenBank/DDBJ databases">
        <title>Trachymyrmex zeteki WGS genome.</title>
        <authorList>
            <person name="Nygaard S."/>
            <person name="Hu H."/>
            <person name="Boomsma J."/>
            <person name="Zhang G."/>
        </authorList>
    </citation>
    <scope>NUCLEOTIDE SEQUENCE [LARGE SCALE GENOMIC DNA]</scope>
    <source>
        <strain evidence="1">Tzet28-1</strain>
        <tissue evidence="1">Whole body</tissue>
    </source>
</reference>
<keyword evidence="2" id="KW-1185">Reference proteome</keyword>
<sequence>MAAKDYEGTAAAAVSNFQRYYYFNPLSPRQGAASVAKIFSIVVISIAKAPFLASYDPSRCVRERGKKEGNRASLESSNQRYKIGIGRKANYSATAAAPVDSSLTVHVRYCNSHGSTSIIISISIDPLHYSIVYFDVFTLFRFSKADFRFILLCEKIIEKSYRNLSLAIKPAYRAHIKISSSTSVSASETMVVAQIKTDPRSDLQSRVYHRRRIYFGVKAERKRGRPPRSESQGWE</sequence>
<dbReference type="Proteomes" id="UP000075809">
    <property type="component" value="Unassembled WGS sequence"/>
</dbReference>
<evidence type="ECO:0000313" key="1">
    <source>
        <dbReference type="EMBL" id="KYQ49898.1"/>
    </source>
</evidence>
<accession>A0A151WQ18</accession>
<dbReference type="EMBL" id="KQ982851">
    <property type="protein sequence ID" value="KYQ49898.1"/>
    <property type="molecule type" value="Genomic_DNA"/>
</dbReference>
<evidence type="ECO:0000313" key="2">
    <source>
        <dbReference type="Proteomes" id="UP000075809"/>
    </source>
</evidence>